<dbReference type="HAMAP" id="MF_00138">
    <property type="entry name" value="GARS"/>
    <property type="match status" value="1"/>
</dbReference>
<keyword evidence="16" id="KW-1185">Reference proteome</keyword>
<dbReference type="GO" id="GO:0016874">
    <property type="term" value="F:ligase activity"/>
    <property type="evidence" value="ECO:0007669"/>
    <property type="project" value="UniProtKB-KW"/>
</dbReference>
<gene>
    <name evidence="12 15" type="primary">purD</name>
    <name evidence="15" type="ORF">GCM10011389_32550</name>
</gene>
<dbReference type="Gene3D" id="3.40.50.20">
    <property type="match status" value="1"/>
</dbReference>
<evidence type="ECO:0000256" key="3">
    <source>
        <dbReference type="ARBA" id="ARBA00005174"/>
    </source>
</evidence>
<dbReference type="InterPro" id="IPR020559">
    <property type="entry name" value="PRibGlycinamide_synth_CS"/>
</dbReference>
<dbReference type="SUPFAM" id="SSF52440">
    <property type="entry name" value="PreATP-grasp domain"/>
    <property type="match status" value="1"/>
</dbReference>
<evidence type="ECO:0000256" key="9">
    <source>
        <dbReference type="ARBA" id="ARBA00038345"/>
    </source>
</evidence>
<dbReference type="InterPro" id="IPR013815">
    <property type="entry name" value="ATP_grasp_subdomain_1"/>
</dbReference>
<feature type="domain" description="ATP-grasp" evidence="14">
    <location>
        <begin position="106"/>
        <end position="312"/>
    </location>
</feature>
<accession>A0ABQ1QBS2</accession>
<dbReference type="Pfam" id="PF02843">
    <property type="entry name" value="GARS_C"/>
    <property type="match status" value="1"/>
</dbReference>
<organism evidence="15 16">
    <name type="scientific">Pontibacillus salipaludis</name>
    <dbReference type="NCBI Taxonomy" id="1697394"/>
    <lineage>
        <taxon>Bacteria</taxon>
        <taxon>Bacillati</taxon>
        <taxon>Bacillota</taxon>
        <taxon>Bacilli</taxon>
        <taxon>Bacillales</taxon>
        <taxon>Bacillaceae</taxon>
        <taxon>Pontibacillus</taxon>
    </lineage>
</organism>
<comment type="cofactor">
    <cofactor evidence="1">
        <name>Mn(2+)</name>
        <dbReference type="ChEBI" id="CHEBI:29035"/>
    </cofactor>
</comment>
<dbReference type="InterPro" id="IPR011761">
    <property type="entry name" value="ATP-grasp"/>
</dbReference>
<dbReference type="Gene3D" id="3.90.600.10">
    <property type="entry name" value="Phosphoribosylglycinamide synthetase, C-terminal domain"/>
    <property type="match status" value="1"/>
</dbReference>
<keyword evidence="5 12" id="KW-0436">Ligase</keyword>
<dbReference type="SMART" id="SM01209">
    <property type="entry name" value="GARS_A"/>
    <property type="match status" value="1"/>
</dbReference>
<dbReference type="Pfam" id="PF01071">
    <property type="entry name" value="GARS_A"/>
    <property type="match status" value="1"/>
</dbReference>
<comment type="pathway">
    <text evidence="3 12">Purine metabolism; IMP biosynthesis via de novo pathway; N(1)-(5-phospho-D-ribosyl)glycinamide from 5-phospho-alpha-D-ribose 1-diphosphate: step 2/2.</text>
</comment>
<dbReference type="SMART" id="SM01210">
    <property type="entry name" value="GARS_C"/>
    <property type="match status" value="1"/>
</dbReference>
<comment type="catalytic activity">
    <reaction evidence="12">
        <text>5-phospho-beta-D-ribosylamine + glycine + ATP = N(1)-(5-phospho-beta-D-ribosyl)glycinamide + ADP + phosphate + H(+)</text>
        <dbReference type="Rhea" id="RHEA:17453"/>
        <dbReference type="ChEBI" id="CHEBI:15378"/>
        <dbReference type="ChEBI" id="CHEBI:30616"/>
        <dbReference type="ChEBI" id="CHEBI:43474"/>
        <dbReference type="ChEBI" id="CHEBI:57305"/>
        <dbReference type="ChEBI" id="CHEBI:58681"/>
        <dbReference type="ChEBI" id="CHEBI:143788"/>
        <dbReference type="ChEBI" id="CHEBI:456216"/>
        <dbReference type="EC" id="6.3.4.13"/>
    </reaction>
</comment>
<evidence type="ECO:0000256" key="10">
    <source>
        <dbReference type="ARBA" id="ARBA00042242"/>
    </source>
</evidence>
<dbReference type="SUPFAM" id="SSF51246">
    <property type="entry name" value="Rudiment single hybrid motif"/>
    <property type="match status" value="1"/>
</dbReference>
<dbReference type="NCBIfam" id="TIGR00877">
    <property type="entry name" value="purD"/>
    <property type="match status" value="1"/>
</dbReference>
<dbReference type="InterPro" id="IPR020560">
    <property type="entry name" value="PRibGlycinamide_synth_C-dom"/>
</dbReference>
<evidence type="ECO:0000256" key="7">
    <source>
        <dbReference type="ARBA" id="ARBA00022755"/>
    </source>
</evidence>
<dbReference type="PANTHER" id="PTHR43472">
    <property type="entry name" value="PHOSPHORIBOSYLAMINE--GLYCINE LIGASE"/>
    <property type="match status" value="1"/>
</dbReference>
<dbReference type="PROSITE" id="PS00184">
    <property type="entry name" value="GARS"/>
    <property type="match status" value="1"/>
</dbReference>
<evidence type="ECO:0000256" key="8">
    <source>
        <dbReference type="ARBA" id="ARBA00022840"/>
    </source>
</evidence>
<dbReference type="InterPro" id="IPR020562">
    <property type="entry name" value="PRibGlycinamide_synth_N"/>
</dbReference>
<dbReference type="EMBL" id="BMIN01000017">
    <property type="protein sequence ID" value="GGD22311.1"/>
    <property type="molecule type" value="Genomic_DNA"/>
</dbReference>
<evidence type="ECO:0000256" key="12">
    <source>
        <dbReference type="HAMAP-Rule" id="MF_00138"/>
    </source>
</evidence>
<evidence type="ECO:0000313" key="15">
    <source>
        <dbReference type="EMBL" id="GGD22311.1"/>
    </source>
</evidence>
<name>A0ABQ1QBS2_9BACI</name>
<keyword evidence="7 12" id="KW-0658">Purine biosynthesis</keyword>
<evidence type="ECO:0000256" key="2">
    <source>
        <dbReference type="ARBA" id="ARBA00001946"/>
    </source>
</evidence>
<evidence type="ECO:0000256" key="1">
    <source>
        <dbReference type="ARBA" id="ARBA00001936"/>
    </source>
</evidence>
<comment type="similarity">
    <text evidence="9 12">Belongs to the GARS family.</text>
</comment>
<evidence type="ECO:0000256" key="11">
    <source>
        <dbReference type="ARBA" id="ARBA00042864"/>
    </source>
</evidence>
<dbReference type="InterPro" id="IPR000115">
    <property type="entry name" value="PRibGlycinamide_synth"/>
</dbReference>
<reference evidence="16" key="1">
    <citation type="journal article" date="2019" name="Int. J. Syst. Evol. Microbiol.">
        <title>The Global Catalogue of Microorganisms (GCM) 10K type strain sequencing project: providing services to taxonomists for standard genome sequencing and annotation.</title>
        <authorList>
            <consortium name="The Broad Institute Genomics Platform"/>
            <consortium name="The Broad Institute Genome Sequencing Center for Infectious Disease"/>
            <person name="Wu L."/>
            <person name="Ma J."/>
        </authorList>
    </citation>
    <scope>NUCLEOTIDE SEQUENCE [LARGE SCALE GENOMIC DNA]</scope>
    <source>
        <strain evidence="16">CGMCC 1.15353</strain>
    </source>
</reference>
<dbReference type="Pfam" id="PF02844">
    <property type="entry name" value="GARS_N"/>
    <property type="match status" value="1"/>
</dbReference>
<dbReference type="Proteomes" id="UP000642571">
    <property type="component" value="Unassembled WGS sequence"/>
</dbReference>
<dbReference type="Gene3D" id="3.30.1490.20">
    <property type="entry name" value="ATP-grasp fold, A domain"/>
    <property type="match status" value="1"/>
</dbReference>
<evidence type="ECO:0000256" key="13">
    <source>
        <dbReference type="PROSITE-ProRule" id="PRU00409"/>
    </source>
</evidence>
<dbReference type="InterPro" id="IPR037123">
    <property type="entry name" value="PRibGlycinamide_synth_C_sf"/>
</dbReference>
<protein>
    <recommendedName>
        <fullName evidence="4 12">Phosphoribosylamine--glycine ligase</fullName>
        <ecNumber evidence="4 12">6.3.4.13</ecNumber>
    </recommendedName>
    <alternativeName>
        <fullName evidence="12">GARS</fullName>
    </alternativeName>
    <alternativeName>
        <fullName evidence="10 12">Glycinamide ribonucleotide synthetase</fullName>
    </alternativeName>
    <alternativeName>
        <fullName evidence="11 12">Phosphoribosylglycinamide synthetase</fullName>
    </alternativeName>
</protein>
<sequence>MNVLVIGRGGREHSIVRKLAESERVDTIFAAPGNAGMTEATPVSISEQDSEALIAFAKQNEVAWTIVGPEVPLLEGVVNAFRKEGLTIFGPTKEAALIEGSKAFAKEVMASSGTPTGAYRTFSDEEEAISYLESVDFPIVIKANGLAAGKGVVIAGDEQEAQQAIRGMLGGEQFGDAGKTVVIEEFLEGEEFSLMAFVDGRDVYPMIPAQDYKRAFDDDQGPNTGGMGAYAPSENIPASEVERAVESILKPVAEALVDMGRSFTGILYAGCILTDEGAKVIEFNARFGDPETQVVLPLLENDLIQVMEDVAGGRDPKIRWKQATCAGVVVASSGYPGSYEKGHPLPEFKEDPASFSIYAGVKEGQGNLVSDGGRVMLVGSVQPTLEEAAAHVYKSLKPVTSPYFFYRTDIARHKSMSSSSSSEYK</sequence>
<evidence type="ECO:0000313" key="16">
    <source>
        <dbReference type="Proteomes" id="UP000642571"/>
    </source>
</evidence>
<dbReference type="Gene3D" id="3.30.470.20">
    <property type="entry name" value="ATP-grasp fold, B domain"/>
    <property type="match status" value="1"/>
</dbReference>
<dbReference type="RefSeq" id="WP_188655442.1">
    <property type="nucleotide sequence ID" value="NZ_BMIN01000017.1"/>
</dbReference>
<keyword evidence="8 13" id="KW-0067">ATP-binding</keyword>
<dbReference type="InterPro" id="IPR020561">
    <property type="entry name" value="PRibGlycinamid_synth_ATP-grasp"/>
</dbReference>
<evidence type="ECO:0000256" key="6">
    <source>
        <dbReference type="ARBA" id="ARBA00022741"/>
    </source>
</evidence>
<evidence type="ECO:0000259" key="14">
    <source>
        <dbReference type="PROSITE" id="PS50975"/>
    </source>
</evidence>
<proteinExistence type="inferred from homology"/>
<dbReference type="InterPro" id="IPR011054">
    <property type="entry name" value="Rudment_hybrid_motif"/>
</dbReference>
<evidence type="ECO:0000256" key="5">
    <source>
        <dbReference type="ARBA" id="ARBA00022598"/>
    </source>
</evidence>
<dbReference type="PANTHER" id="PTHR43472:SF1">
    <property type="entry name" value="PHOSPHORIBOSYLAMINE--GLYCINE LIGASE, CHLOROPLASTIC"/>
    <property type="match status" value="1"/>
</dbReference>
<comment type="cofactor">
    <cofactor evidence="2">
        <name>Mg(2+)</name>
        <dbReference type="ChEBI" id="CHEBI:18420"/>
    </cofactor>
</comment>
<evidence type="ECO:0000256" key="4">
    <source>
        <dbReference type="ARBA" id="ARBA00013255"/>
    </source>
</evidence>
<dbReference type="EC" id="6.3.4.13" evidence="4 12"/>
<dbReference type="PROSITE" id="PS50975">
    <property type="entry name" value="ATP_GRASP"/>
    <property type="match status" value="1"/>
</dbReference>
<comment type="caution">
    <text evidence="15">The sequence shown here is derived from an EMBL/GenBank/DDBJ whole genome shotgun (WGS) entry which is preliminary data.</text>
</comment>
<keyword evidence="6 13" id="KW-0547">Nucleotide-binding</keyword>
<dbReference type="InterPro" id="IPR016185">
    <property type="entry name" value="PreATP-grasp_dom_sf"/>
</dbReference>
<dbReference type="SUPFAM" id="SSF56059">
    <property type="entry name" value="Glutathione synthetase ATP-binding domain-like"/>
    <property type="match status" value="1"/>
</dbReference>